<protein>
    <submittedName>
        <fullName evidence="3">CHRD domain-containing protein</fullName>
    </submittedName>
</protein>
<dbReference type="Pfam" id="PF07452">
    <property type="entry name" value="CHRD"/>
    <property type="match status" value="1"/>
</dbReference>
<reference evidence="3 4" key="1">
    <citation type="submission" date="2022-08" db="EMBL/GenBank/DDBJ databases">
        <title>Reclassification of Massilia species as members of the genera Telluria, Duganella, Pseudoduganella, Mokoshia gen. nov. and Zemynaea gen. nov. using orthogonal and non-orthogonal genome-based approaches.</title>
        <authorList>
            <person name="Bowman J.P."/>
        </authorList>
    </citation>
    <scope>NUCLEOTIDE SEQUENCE [LARGE SCALE GENOMIC DNA]</scope>
    <source>
        <strain evidence="3 4">JCM 31607</strain>
    </source>
</reference>
<feature type="chain" id="PRO_5045131170" evidence="1">
    <location>
        <begin position="24"/>
        <end position="193"/>
    </location>
</feature>
<dbReference type="NCBIfam" id="TIGR02595">
    <property type="entry name" value="PEP_CTERM"/>
    <property type="match status" value="1"/>
</dbReference>
<comment type="caution">
    <text evidence="3">The sequence shown here is derived from an EMBL/GenBank/DDBJ whole genome shotgun (WGS) entry which is preliminary data.</text>
</comment>
<feature type="signal peptide" evidence="1">
    <location>
        <begin position="1"/>
        <end position="23"/>
    </location>
</feature>
<sequence>MKKVLSILALATTAAFAAGGAQAQTTFRAVEAGPLENPPNASPGWGLTQIDIAGTKMFVDARFRDLLGATTEAHVHCCTSTAFTGNAPIAVPFTSFPTGVHASQYTNGLDLALDTSFESGFLSSNGGTASSAMSALMTGIKANEAYVNIHTSDKPAGEIRGWLVAAPIPEPASWAMLGIGLAGLGFMARRRVG</sequence>
<dbReference type="Pfam" id="PF07589">
    <property type="entry name" value="PEP-CTERM"/>
    <property type="match status" value="1"/>
</dbReference>
<evidence type="ECO:0000313" key="4">
    <source>
        <dbReference type="Proteomes" id="UP001205861"/>
    </source>
</evidence>
<feature type="domain" description="CHRD" evidence="2">
    <location>
        <begin position="25"/>
        <end position="165"/>
    </location>
</feature>
<evidence type="ECO:0000259" key="2">
    <source>
        <dbReference type="SMART" id="SM00754"/>
    </source>
</evidence>
<evidence type="ECO:0000256" key="1">
    <source>
        <dbReference type="SAM" id="SignalP"/>
    </source>
</evidence>
<dbReference type="EMBL" id="JANUGV010000001">
    <property type="protein sequence ID" value="MCS0607280.1"/>
    <property type="molecule type" value="Genomic_DNA"/>
</dbReference>
<dbReference type="SMART" id="SM00754">
    <property type="entry name" value="CHRD"/>
    <property type="match status" value="1"/>
</dbReference>
<keyword evidence="4" id="KW-1185">Reference proteome</keyword>
<name>A0ABT2BFR9_9BURK</name>
<dbReference type="RefSeq" id="WP_258855025.1">
    <property type="nucleotide sequence ID" value="NZ_JANUGV010000001.1"/>
</dbReference>
<keyword evidence="1" id="KW-0732">Signal</keyword>
<gene>
    <name evidence="3" type="ORF">NX773_03745</name>
</gene>
<accession>A0ABT2BFR9</accession>
<proteinExistence type="predicted"/>
<dbReference type="InterPro" id="IPR010895">
    <property type="entry name" value="CHRD"/>
</dbReference>
<evidence type="ECO:0000313" key="3">
    <source>
        <dbReference type="EMBL" id="MCS0607280.1"/>
    </source>
</evidence>
<organism evidence="3 4">
    <name type="scientific">Massilia solisilvae</name>
    <dbReference type="NCBI Taxonomy" id="1811225"/>
    <lineage>
        <taxon>Bacteria</taxon>
        <taxon>Pseudomonadati</taxon>
        <taxon>Pseudomonadota</taxon>
        <taxon>Betaproteobacteria</taxon>
        <taxon>Burkholderiales</taxon>
        <taxon>Oxalobacteraceae</taxon>
        <taxon>Telluria group</taxon>
        <taxon>Massilia</taxon>
    </lineage>
</organism>
<dbReference type="InterPro" id="IPR013424">
    <property type="entry name" value="Ice-binding_C"/>
</dbReference>
<dbReference type="Proteomes" id="UP001205861">
    <property type="component" value="Unassembled WGS sequence"/>
</dbReference>